<dbReference type="OrthoDB" id="893724at2"/>
<sequence length="246" mass="27293">MKNLNLIYAFLLFSAFVSCKKDSNQETTPNKPALPATTAIRDSVSYTIDGKTYSAGGVNINSSSAGGQDANRKLIYPDNTNKHVYSLVGAPDSVMYYQKNSIATSDVHIQVFFLKKYIRNKAGTTWMPGLSDVLKLFTTGKHPLAEDFEWKNSQNGIAINVSTNNEDYLSYNAYNGLNTVELPPGFQKNSTFEITSFTKSAFEDGGHYNLEAKFTALVFDAAGHQKKLDNGYLRLHFDLSYSTRAN</sequence>
<dbReference type="PROSITE" id="PS51257">
    <property type="entry name" value="PROKAR_LIPOPROTEIN"/>
    <property type="match status" value="1"/>
</dbReference>
<keyword evidence="2" id="KW-1185">Reference proteome</keyword>
<protein>
    <submittedName>
        <fullName evidence="1">Uncharacterized protein</fullName>
    </submittedName>
</protein>
<organism evidence="1 2">
    <name type="scientific">Mucilaginibacter rubeus</name>
    <dbReference type="NCBI Taxonomy" id="2027860"/>
    <lineage>
        <taxon>Bacteria</taxon>
        <taxon>Pseudomonadati</taxon>
        <taxon>Bacteroidota</taxon>
        <taxon>Sphingobacteriia</taxon>
        <taxon>Sphingobacteriales</taxon>
        <taxon>Sphingobacteriaceae</taxon>
        <taxon>Mucilaginibacter</taxon>
    </lineage>
</organism>
<dbReference type="KEGG" id="mrub:DEO27_024500"/>
<reference evidence="1" key="1">
    <citation type="submission" date="2019-08" db="EMBL/GenBank/DDBJ databases">
        <title>Comparative genome analysis confer to the adaptation heavy metal polluted environment.</title>
        <authorList>
            <person name="Li Y."/>
        </authorList>
    </citation>
    <scope>NUCLEOTIDE SEQUENCE [LARGE SCALE GENOMIC DNA]</scope>
    <source>
        <strain evidence="1">P1</strain>
    </source>
</reference>
<evidence type="ECO:0000313" key="2">
    <source>
        <dbReference type="Proteomes" id="UP000251402"/>
    </source>
</evidence>
<evidence type="ECO:0000313" key="1">
    <source>
        <dbReference type="EMBL" id="QEM13036.1"/>
    </source>
</evidence>
<accession>A0A5C1I599</accession>
<dbReference type="EMBL" id="CP043450">
    <property type="protein sequence ID" value="QEM13036.1"/>
    <property type="molecule type" value="Genomic_DNA"/>
</dbReference>
<dbReference type="AlphaFoldDB" id="A0A5C1I599"/>
<proteinExistence type="predicted"/>
<dbReference type="Proteomes" id="UP000251402">
    <property type="component" value="Chromosome"/>
</dbReference>
<dbReference type="RefSeq" id="WP_112568509.1">
    <property type="nucleotide sequence ID" value="NZ_CP043450.1"/>
</dbReference>
<name>A0A5C1I599_9SPHI</name>
<gene>
    <name evidence="1" type="ORF">DEO27_024500</name>
</gene>